<dbReference type="InterPro" id="IPR011006">
    <property type="entry name" value="CheY-like_superfamily"/>
</dbReference>
<evidence type="ECO:0000256" key="2">
    <source>
        <dbReference type="ARBA" id="ARBA00018672"/>
    </source>
</evidence>
<feature type="modified residue" description="4-aspartylphosphate" evidence="10">
    <location>
        <position position="56"/>
    </location>
</feature>
<dbReference type="GO" id="GO:0000160">
    <property type="term" value="P:phosphorelay signal transduction system"/>
    <property type="evidence" value="ECO:0007669"/>
    <property type="project" value="UniProtKB-KW"/>
</dbReference>
<evidence type="ECO:0000313" key="15">
    <source>
        <dbReference type="Proteomes" id="UP000409147"/>
    </source>
</evidence>
<dbReference type="InterPro" id="IPR001789">
    <property type="entry name" value="Sig_transdc_resp-reg_receiver"/>
</dbReference>
<evidence type="ECO:0000256" key="4">
    <source>
        <dbReference type="ARBA" id="ARBA00022553"/>
    </source>
</evidence>
<dbReference type="AlphaFoldDB" id="A0A564SCF8"/>
<protein>
    <recommendedName>
        <fullName evidence="2">Stage 0 sporulation protein A homolog</fullName>
    </recommendedName>
</protein>
<comment type="subcellular location">
    <subcellularLocation>
        <location evidence="1">Cytoplasm</location>
    </subcellularLocation>
</comment>
<dbReference type="GO" id="GO:0043565">
    <property type="term" value="F:sequence-specific DNA binding"/>
    <property type="evidence" value="ECO:0007669"/>
    <property type="project" value="InterPro"/>
</dbReference>
<keyword evidence="4 10" id="KW-0597">Phosphoprotein</keyword>
<proteinExistence type="predicted"/>
<evidence type="ECO:0000256" key="10">
    <source>
        <dbReference type="PROSITE-ProRule" id="PRU00169"/>
    </source>
</evidence>
<dbReference type="GO" id="GO:0003700">
    <property type="term" value="F:DNA-binding transcription factor activity"/>
    <property type="evidence" value="ECO:0007669"/>
    <property type="project" value="InterPro"/>
</dbReference>
<accession>A0A564SCF8</accession>
<dbReference type="PROSITE" id="PS50110">
    <property type="entry name" value="RESPONSE_REGULATORY"/>
    <property type="match status" value="1"/>
</dbReference>
<dbReference type="SMART" id="SM00342">
    <property type="entry name" value="HTH_ARAC"/>
    <property type="match status" value="1"/>
</dbReference>
<sequence length="533" mass="62336">MNYKVLIADDNPLICKSLRETIHWKKYQCTVVQCAENGKEAWNLITQLKPEIVITDIKMPEMDGLELTDKIRKQYPDILIIMITGYQEFEYAKRAISLGVKELVLKPIDNKKMEEALQKVIDSLSIENEKDEFRKKIQKENAQYIEKERKNEKNNILKNMLLSGSFLESDEILQENSWLKDHNYGIIIGRPVCYDKQIVGTIRQIIEHDFERIFSKNNCVNLIIRQDLVFIVGINKSWSSRSYRVYMKNILYHIQDHIKEIYETPVKVSFCLSSLTTDIKEIICNYEQAEKYLNREMFSGNSGSVIIIQPVSKEKNKSKLTLKDMNNLYQLIETSDQKSVLQEADSIISDILDISGKDVFKTKCLLSEICISLYKYYEKKLPEINQDYSINQILEAVNKIKDVDEGRTYLCQMGIEIQKYNKKQELEQNPTIVQAMEYIRRNYKGNVTLSTLADYLNMNPSYLSRFLKKETGSNFVDILAHVRMEKAKKLLDEGIRVVEVGEQVGYSDYTYFYQVFKRFEGISPSEYKRGKKN</sequence>
<evidence type="ECO:0000313" key="14">
    <source>
        <dbReference type="EMBL" id="VUW92731.1"/>
    </source>
</evidence>
<evidence type="ECO:0000256" key="11">
    <source>
        <dbReference type="SAM" id="Coils"/>
    </source>
</evidence>
<evidence type="ECO:0000256" key="6">
    <source>
        <dbReference type="ARBA" id="ARBA00023015"/>
    </source>
</evidence>
<feature type="coiled-coil region" evidence="11">
    <location>
        <begin position="123"/>
        <end position="150"/>
    </location>
</feature>
<keyword evidence="15" id="KW-1185">Reference proteome</keyword>
<dbReference type="InterPro" id="IPR018062">
    <property type="entry name" value="HTH_AraC-typ_CS"/>
</dbReference>
<keyword evidence="7" id="KW-0238">DNA-binding</keyword>
<keyword evidence="5" id="KW-0902">Two-component regulatory system</keyword>
<evidence type="ECO:0000256" key="3">
    <source>
        <dbReference type="ARBA" id="ARBA00022490"/>
    </source>
</evidence>
<dbReference type="EMBL" id="CABHNB010000006">
    <property type="protein sequence ID" value="VUW92731.1"/>
    <property type="molecule type" value="Genomic_DNA"/>
</dbReference>
<evidence type="ECO:0000259" key="13">
    <source>
        <dbReference type="PROSITE" id="PS50110"/>
    </source>
</evidence>
<reference evidence="14 15" key="1">
    <citation type="submission" date="2019-07" db="EMBL/GenBank/DDBJ databases">
        <authorList>
            <person name="Hibberd C M."/>
            <person name="Gehrig L. J."/>
            <person name="Chang H.-W."/>
            <person name="Venkatesh S."/>
        </authorList>
    </citation>
    <scope>NUCLEOTIDE SEQUENCE [LARGE SCALE GENOMIC DNA]</scope>
    <source>
        <strain evidence="14">Ruminococcus_obeum_SSTS_Bg7063</strain>
    </source>
</reference>
<dbReference type="Pfam" id="PF00072">
    <property type="entry name" value="Response_reg"/>
    <property type="match status" value="1"/>
</dbReference>
<dbReference type="Pfam" id="PF12833">
    <property type="entry name" value="HTH_18"/>
    <property type="match status" value="1"/>
</dbReference>
<feature type="domain" description="Response regulatory" evidence="13">
    <location>
        <begin position="4"/>
        <end position="121"/>
    </location>
</feature>
<dbReference type="InterPro" id="IPR020449">
    <property type="entry name" value="Tscrpt_reg_AraC-type_HTH"/>
</dbReference>
<keyword evidence="8" id="KW-0804">Transcription</keyword>
<comment type="function">
    <text evidence="9">May play the central regulatory role in sporulation. It may be an element of the effector pathway responsible for the activation of sporulation genes in response to nutritional stress. Spo0A may act in concert with spo0H (a sigma factor) to control the expression of some genes that are critical to the sporulation process.</text>
</comment>
<dbReference type="SMART" id="SM00448">
    <property type="entry name" value="REC"/>
    <property type="match status" value="1"/>
</dbReference>
<keyword evidence="6" id="KW-0805">Transcription regulation</keyword>
<dbReference type="InterPro" id="IPR018060">
    <property type="entry name" value="HTH_AraC"/>
</dbReference>
<evidence type="ECO:0000256" key="5">
    <source>
        <dbReference type="ARBA" id="ARBA00023012"/>
    </source>
</evidence>
<dbReference type="RefSeq" id="WP_144368321.1">
    <property type="nucleotide sequence ID" value="NZ_CABHNB010000006.1"/>
</dbReference>
<dbReference type="PANTHER" id="PTHR42713:SF3">
    <property type="entry name" value="TRANSCRIPTIONAL REGULATORY PROTEIN HPTR"/>
    <property type="match status" value="1"/>
</dbReference>
<dbReference type="Proteomes" id="UP000409147">
    <property type="component" value="Unassembled WGS sequence"/>
</dbReference>
<name>A0A564SCF8_9FIRM</name>
<dbReference type="PRINTS" id="PR00032">
    <property type="entry name" value="HTHARAC"/>
</dbReference>
<dbReference type="InterPro" id="IPR009057">
    <property type="entry name" value="Homeodomain-like_sf"/>
</dbReference>
<feature type="domain" description="HTH araC/xylS-type" evidence="12">
    <location>
        <begin position="433"/>
        <end position="530"/>
    </location>
</feature>
<keyword evidence="11" id="KW-0175">Coiled coil</keyword>
<dbReference type="PANTHER" id="PTHR42713">
    <property type="entry name" value="HISTIDINE KINASE-RELATED"/>
    <property type="match status" value="1"/>
</dbReference>
<dbReference type="PROSITE" id="PS00041">
    <property type="entry name" value="HTH_ARAC_FAMILY_1"/>
    <property type="match status" value="1"/>
</dbReference>
<dbReference type="SUPFAM" id="SSF52172">
    <property type="entry name" value="CheY-like"/>
    <property type="match status" value="1"/>
</dbReference>
<dbReference type="Gene3D" id="3.40.50.2300">
    <property type="match status" value="1"/>
</dbReference>
<keyword evidence="3" id="KW-0963">Cytoplasm</keyword>
<organism evidence="14 15">
    <name type="scientific">Blautia obeum</name>
    <dbReference type="NCBI Taxonomy" id="40520"/>
    <lineage>
        <taxon>Bacteria</taxon>
        <taxon>Bacillati</taxon>
        <taxon>Bacillota</taxon>
        <taxon>Clostridia</taxon>
        <taxon>Lachnospirales</taxon>
        <taxon>Lachnospiraceae</taxon>
        <taxon>Blautia</taxon>
    </lineage>
</organism>
<evidence type="ECO:0000256" key="8">
    <source>
        <dbReference type="ARBA" id="ARBA00023163"/>
    </source>
</evidence>
<evidence type="ECO:0000256" key="7">
    <source>
        <dbReference type="ARBA" id="ARBA00023125"/>
    </source>
</evidence>
<evidence type="ECO:0000259" key="12">
    <source>
        <dbReference type="PROSITE" id="PS01124"/>
    </source>
</evidence>
<evidence type="ECO:0000256" key="9">
    <source>
        <dbReference type="ARBA" id="ARBA00024867"/>
    </source>
</evidence>
<dbReference type="SUPFAM" id="SSF46689">
    <property type="entry name" value="Homeodomain-like"/>
    <property type="match status" value="2"/>
</dbReference>
<evidence type="ECO:0000256" key="1">
    <source>
        <dbReference type="ARBA" id="ARBA00004496"/>
    </source>
</evidence>
<dbReference type="Gene3D" id="1.10.10.60">
    <property type="entry name" value="Homeodomain-like"/>
    <property type="match status" value="2"/>
</dbReference>
<dbReference type="GO" id="GO:0005737">
    <property type="term" value="C:cytoplasm"/>
    <property type="evidence" value="ECO:0007669"/>
    <property type="project" value="UniProtKB-SubCell"/>
</dbReference>
<dbReference type="PROSITE" id="PS01124">
    <property type="entry name" value="HTH_ARAC_FAMILY_2"/>
    <property type="match status" value="1"/>
</dbReference>
<dbReference type="CDD" id="cd17536">
    <property type="entry name" value="REC_YesN-like"/>
    <property type="match status" value="1"/>
</dbReference>
<dbReference type="InterPro" id="IPR051552">
    <property type="entry name" value="HptR"/>
</dbReference>
<gene>
    <name evidence="14" type="ORF">ROSSTS7063_00458</name>
</gene>